<reference evidence="2 3" key="1">
    <citation type="submission" date="2024-02" db="EMBL/GenBank/DDBJ databases">
        <title>Genome sequence of Aquincola sp. MAHUQ-54.</title>
        <authorList>
            <person name="Huq M.A."/>
        </authorList>
    </citation>
    <scope>NUCLEOTIDE SEQUENCE [LARGE SCALE GENOMIC DNA]</scope>
    <source>
        <strain evidence="2 3">MAHUQ-54</strain>
    </source>
</reference>
<protein>
    <submittedName>
        <fullName evidence="2">Hemin uptake protein HemP</fullName>
    </submittedName>
</protein>
<name>A0AAW9Q663_9BURK</name>
<dbReference type="Pfam" id="PF10636">
    <property type="entry name" value="hemP"/>
    <property type="match status" value="1"/>
</dbReference>
<dbReference type="EMBL" id="JAZIBG010000031">
    <property type="protein sequence ID" value="MEF7615478.1"/>
    <property type="molecule type" value="Genomic_DNA"/>
</dbReference>
<evidence type="ECO:0000313" key="2">
    <source>
        <dbReference type="EMBL" id="MEF7615478.1"/>
    </source>
</evidence>
<dbReference type="InterPro" id="IPR019600">
    <property type="entry name" value="Hemin_uptake_protein_HemP"/>
</dbReference>
<dbReference type="Gene3D" id="2.10.70.10">
    <property type="entry name" value="Complement Module, domain 1"/>
    <property type="match status" value="1"/>
</dbReference>
<proteinExistence type="predicted"/>
<dbReference type="Proteomes" id="UP001336250">
    <property type="component" value="Unassembled WGS sequence"/>
</dbReference>
<evidence type="ECO:0000313" key="3">
    <source>
        <dbReference type="Proteomes" id="UP001336250"/>
    </source>
</evidence>
<dbReference type="RefSeq" id="WP_332290756.1">
    <property type="nucleotide sequence ID" value="NZ_JAZIBG010000031.1"/>
</dbReference>
<comment type="caution">
    <text evidence="2">The sequence shown here is derived from an EMBL/GenBank/DDBJ whole genome shotgun (WGS) entry which is preliminary data.</text>
</comment>
<evidence type="ECO:0000256" key="1">
    <source>
        <dbReference type="SAM" id="MobiDB-lite"/>
    </source>
</evidence>
<accession>A0AAW9Q663</accession>
<feature type="region of interest" description="Disordered" evidence="1">
    <location>
        <begin position="1"/>
        <end position="32"/>
    </location>
</feature>
<organism evidence="2 3">
    <name type="scientific">Aquincola agrisoli</name>
    <dbReference type="NCBI Taxonomy" id="3119538"/>
    <lineage>
        <taxon>Bacteria</taxon>
        <taxon>Pseudomonadati</taxon>
        <taxon>Pseudomonadota</taxon>
        <taxon>Betaproteobacteria</taxon>
        <taxon>Burkholderiales</taxon>
        <taxon>Sphaerotilaceae</taxon>
        <taxon>Aquincola</taxon>
    </lineage>
</organism>
<dbReference type="AlphaFoldDB" id="A0AAW9Q663"/>
<sequence>MQHTLTPVLTPFRADTGSAAHRNAPAAPRPLRTLTSRTLLDGANEVQIEHYGSVYRLRLTALGKLILTK</sequence>
<keyword evidence="3" id="KW-1185">Reference proteome</keyword>
<gene>
    <name evidence="2" type="ORF">V4F39_16275</name>
</gene>
<feature type="compositionally biased region" description="Low complexity" evidence="1">
    <location>
        <begin position="19"/>
        <end position="32"/>
    </location>
</feature>